<feature type="compositionally biased region" description="Polar residues" evidence="1">
    <location>
        <begin position="65"/>
        <end position="79"/>
    </location>
</feature>
<protein>
    <submittedName>
        <fullName evidence="2">Uncharacterized protein</fullName>
    </submittedName>
</protein>
<dbReference type="AlphaFoldDB" id="A0A0S4U5R2"/>
<name>A0A0S4U5R2_RALSL</name>
<evidence type="ECO:0000256" key="1">
    <source>
        <dbReference type="SAM" id="MobiDB-lite"/>
    </source>
</evidence>
<accession>A0A0S4U5R2</accession>
<proteinExistence type="predicted"/>
<feature type="region of interest" description="Disordered" evidence="1">
    <location>
        <begin position="47"/>
        <end position="91"/>
    </location>
</feature>
<organism evidence="2">
    <name type="scientific">Ralstonia solanacearum</name>
    <name type="common">Pseudomonas solanacearum</name>
    <dbReference type="NCBI Taxonomy" id="305"/>
    <lineage>
        <taxon>Bacteria</taxon>
        <taxon>Pseudomonadati</taxon>
        <taxon>Pseudomonadota</taxon>
        <taxon>Betaproteobacteria</taxon>
        <taxon>Burkholderiales</taxon>
        <taxon>Burkholderiaceae</taxon>
        <taxon>Ralstonia</taxon>
        <taxon>Ralstonia solanacearum species complex</taxon>
    </lineage>
</organism>
<reference evidence="2" key="1">
    <citation type="submission" date="2015-10" db="EMBL/GenBank/DDBJ databases">
        <authorList>
            <person name="Gilbert D.G."/>
        </authorList>
    </citation>
    <scope>NUCLEOTIDE SEQUENCE</scope>
    <source>
        <strain evidence="2">Phyl III-seqv23</strain>
    </source>
</reference>
<gene>
    <name evidence="2" type="ORF">PSS4_v1_350029</name>
</gene>
<evidence type="ECO:0000313" key="2">
    <source>
        <dbReference type="EMBL" id="CUV17581.1"/>
    </source>
</evidence>
<feature type="region of interest" description="Disordered" evidence="1">
    <location>
        <begin position="1"/>
        <end position="22"/>
    </location>
</feature>
<sequence length="91" mass="10015">MPEGFRKRGRFGHRQAAEADRARLHCDGGDAAQKLDIEARLGAATRSAIARRQPWRPTLKDALSPNVQGTQSRSSTSGLTRRYTPLASRSL</sequence>
<dbReference type="EMBL" id="LN899821">
    <property type="protein sequence ID" value="CUV17581.1"/>
    <property type="molecule type" value="Genomic_DNA"/>
</dbReference>